<feature type="non-terminal residue" evidence="1">
    <location>
        <position position="52"/>
    </location>
</feature>
<accession>M0MWQ1</accession>
<proteinExistence type="predicted"/>
<name>M0MWQ1_9EURY</name>
<evidence type="ECO:0000313" key="1">
    <source>
        <dbReference type="EMBL" id="EMA49264.1"/>
    </source>
</evidence>
<dbReference type="STRING" id="1227457.C451_19361"/>
<keyword evidence="2" id="KW-1185">Reference proteome</keyword>
<sequence>MSVAERFRAFTGSIGPTWLAGAIAAGPATMASLITGGADFGYTLLWVALLSA</sequence>
<dbReference type="EMBL" id="AOMF01000175">
    <property type="protein sequence ID" value="EMA49264.1"/>
    <property type="molecule type" value="Genomic_DNA"/>
</dbReference>
<gene>
    <name evidence="1" type="ORF">C451_19361</name>
</gene>
<organism evidence="1 2">
    <name type="scientific">Halococcus thailandensis JCM 13552</name>
    <dbReference type="NCBI Taxonomy" id="1227457"/>
    <lineage>
        <taxon>Archaea</taxon>
        <taxon>Methanobacteriati</taxon>
        <taxon>Methanobacteriota</taxon>
        <taxon>Stenosarchaea group</taxon>
        <taxon>Halobacteria</taxon>
        <taxon>Halobacteriales</taxon>
        <taxon>Halococcaceae</taxon>
        <taxon>Halococcus</taxon>
    </lineage>
</organism>
<protein>
    <submittedName>
        <fullName evidence="1">Natural resistance-associated macrophage protein</fullName>
    </submittedName>
</protein>
<dbReference type="eggNOG" id="arCOG04532">
    <property type="taxonomic scope" value="Archaea"/>
</dbReference>
<comment type="caution">
    <text evidence="1">The sequence shown here is derived from an EMBL/GenBank/DDBJ whole genome shotgun (WGS) entry which is preliminary data.</text>
</comment>
<dbReference type="AlphaFoldDB" id="M0MWQ1"/>
<dbReference type="Proteomes" id="UP000011680">
    <property type="component" value="Unassembled WGS sequence"/>
</dbReference>
<reference evidence="1 2" key="1">
    <citation type="journal article" date="2014" name="PLoS Genet.">
        <title>Phylogenetically driven sequencing of extremely halophilic archaea reveals strategies for static and dynamic osmo-response.</title>
        <authorList>
            <person name="Becker E.A."/>
            <person name="Seitzer P.M."/>
            <person name="Tritt A."/>
            <person name="Larsen D."/>
            <person name="Krusor M."/>
            <person name="Yao A.I."/>
            <person name="Wu D."/>
            <person name="Madern D."/>
            <person name="Eisen J.A."/>
            <person name="Darling A.E."/>
            <person name="Facciotti M.T."/>
        </authorList>
    </citation>
    <scope>NUCLEOTIDE SEQUENCE [LARGE SCALE GENOMIC DNA]</scope>
    <source>
        <strain evidence="1 2">JCM 13552</strain>
    </source>
</reference>
<evidence type="ECO:0000313" key="2">
    <source>
        <dbReference type="Proteomes" id="UP000011680"/>
    </source>
</evidence>